<dbReference type="Pfam" id="PF16407">
    <property type="entry name" value="PKD_2"/>
    <property type="match status" value="1"/>
</dbReference>
<dbReference type="KEGG" id="sphe:GFH32_01670"/>
<accession>A0A5Q0Q4Z6</accession>
<dbReference type="Proteomes" id="UP000326921">
    <property type="component" value="Chromosome"/>
</dbReference>
<dbReference type="AlphaFoldDB" id="A0A5Q0Q4Z6"/>
<evidence type="ECO:0008006" key="3">
    <source>
        <dbReference type="Google" id="ProtNLM"/>
    </source>
</evidence>
<organism evidence="1 2">
    <name type="scientific">Sphingobacterium zhuxiongii</name>
    <dbReference type="NCBI Taxonomy" id="2662364"/>
    <lineage>
        <taxon>Bacteria</taxon>
        <taxon>Pseudomonadati</taxon>
        <taxon>Bacteroidota</taxon>
        <taxon>Sphingobacteriia</taxon>
        <taxon>Sphingobacteriales</taxon>
        <taxon>Sphingobacteriaceae</taxon>
        <taxon>Sphingobacterium</taxon>
    </lineage>
</organism>
<protein>
    <recommendedName>
        <fullName evidence="3">PKD-like family protein</fullName>
    </recommendedName>
</protein>
<evidence type="ECO:0000313" key="2">
    <source>
        <dbReference type="Proteomes" id="UP000326921"/>
    </source>
</evidence>
<name>A0A5Q0Q4Z6_9SPHI</name>
<sequence>MAIAVWKEYYYHKSKPMKSIKLFIYSLSISFLLLSCSKDLGNYDYHDVNTLRITGLREGDHNSNRIYDLPFKDTLKLAPTITGSLSGTDLSNVTFRWKVDGEELSTTNSLEYVADKEYGKLNADLAVTDTKTGIVTSYSFFINVINPYKLGYYVLSKRQNGESVLYCKSTISQRDQLEEVTIPNISLGSNPITIDGNREYGNSSTDYYNRLVLGMKTAPFPVMMIDSREFLPTLLYNKESYVGDKDDFVLSPQDVVTDRYQDVIYMVNNGKLHILQKGAISLPTLGSDQLDYQISKGGMSGGTYYSPYLFSFYDSKNKMIRALDNGINSGALFTYVNVHDDITKSNLYKDQEHVVSQLADIEGGAKFVYLMKNANKLFAYSVSYNDDLKPTAFGKIAESTVPGNGIIRSASYDSDANYWYLATDKVIYNASYLGLEFQPFITLPASAAGYITKYEMNQGKLMIVTFDPNYSGEKKSSVYIYDLNNMSLEISMPHVVEEAVDIHIGI</sequence>
<proteinExistence type="predicted"/>
<dbReference type="EMBL" id="CP045652">
    <property type="protein sequence ID" value="QGA25107.1"/>
    <property type="molecule type" value="Genomic_DNA"/>
</dbReference>
<evidence type="ECO:0000313" key="1">
    <source>
        <dbReference type="EMBL" id="QGA25107.1"/>
    </source>
</evidence>
<keyword evidence="2" id="KW-1185">Reference proteome</keyword>
<dbReference type="InterPro" id="IPR032183">
    <property type="entry name" value="PKD-like"/>
</dbReference>
<reference evidence="1 2" key="1">
    <citation type="submission" date="2019-10" db="EMBL/GenBank/DDBJ databases">
        <authorList>
            <person name="Dong K."/>
        </authorList>
    </citation>
    <scope>NUCLEOTIDE SEQUENCE [LARGE SCALE GENOMIC DNA]</scope>
    <source>
        <strain evidence="2">dk4302</strain>
    </source>
</reference>
<gene>
    <name evidence="1" type="ORF">GFH32_01670</name>
</gene>